<evidence type="ECO:0000259" key="1">
    <source>
        <dbReference type="Pfam" id="PF18803"/>
    </source>
</evidence>
<dbReference type="OrthoDB" id="3004525at2759"/>
<evidence type="ECO:0000313" key="3">
    <source>
        <dbReference type="Proteomes" id="UP000297245"/>
    </source>
</evidence>
<feature type="domain" description="CxC2-like cysteine cluster KDZ transposase-associated" evidence="1">
    <location>
        <begin position="42"/>
        <end position="146"/>
    </location>
</feature>
<dbReference type="InterPro" id="IPR041457">
    <property type="entry name" value="CxC2_KDZ-assoc"/>
</dbReference>
<evidence type="ECO:0000313" key="2">
    <source>
        <dbReference type="EMBL" id="THU85160.1"/>
    </source>
</evidence>
<protein>
    <recommendedName>
        <fullName evidence="1">CxC2-like cysteine cluster KDZ transposase-associated domain-containing protein</fullName>
    </recommendedName>
</protein>
<dbReference type="Proteomes" id="UP000297245">
    <property type="component" value="Unassembled WGS sequence"/>
</dbReference>
<feature type="non-terminal residue" evidence="2">
    <location>
        <position position="1"/>
    </location>
</feature>
<keyword evidence="3" id="KW-1185">Reference proteome</keyword>
<sequence length="164" mass="19029">YRCLDCFLPDLTCADCCRRRHIRNPFHKIQEWDGRHFKSISLGKLELVLQLGHLSMFCPNPKDCHQNFRVLHHGIHDIPVQFCGCATAPSKAIQLLRRGLYPATSDVPKTCATFRYLEHLHVHSLCSKSTTYDFHRALRIQTDNTGVTIPPSHYNALKRMFTQW</sequence>
<accession>A0A4S8L9A9</accession>
<dbReference type="EMBL" id="ML179562">
    <property type="protein sequence ID" value="THU85160.1"/>
    <property type="molecule type" value="Genomic_DNA"/>
</dbReference>
<proteinExistence type="predicted"/>
<organism evidence="2 3">
    <name type="scientific">Dendrothele bispora (strain CBS 962.96)</name>
    <dbReference type="NCBI Taxonomy" id="1314807"/>
    <lineage>
        <taxon>Eukaryota</taxon>
        <taxon>Fungi</taxon>
        <taxon>Dikarya</taxon>
        <taxon>Basidiomycota</taxon>
        <taxon>Agaricomycotina</taxon>
        <taxon>Agaricomycetes</taxon>
        <taxon>Agaricomycetidae</taxon>
        <taxon>Agaricales</taxon>
        <taxon>Agaricales incertae sedis</taxon>
        <taxon>Dendrothele</taxon>
    </lineage>
</organism>
<reference evidence="2 3" key="1">
    <citation type="journal article" date="2019" name="Nat. Ecol. Evol.">
        <title>Megaphylogeny resolves global patterns of mushroom evolution.</title>
        <authorList>
            <person name="Varga T."/>
            <person name="Krizsan K."/>
            <person name="Foldi C."/>
            <person name="Dima B."/>
            <person name="Sanchez-Garcia M."/>
            <person name="Sanchez-Ramirez S."/>
            <person name="Szollosi G.J."/>
            <person name="Szarkandi J.G."/>
            <person name="Papp V."/>
            <person name="Albert L."/>
            <person name="Andreopoulos W."/>
            <person name="Angelini C."/>
            <person name="Antonin V."/>
            <person name="Barry K.W."/>
            <person name="Bougher N.L."/>
            <person name="Buchanan P."/>
            <person name="Buyck B."/>
            <person name="Bense V."/>
            <person name="Catcheside P."/>
            <person name="Chovatia M."/>
            <person name="Cooper J."/>
            <person name="Damon W."/>
            <person name="Desjardin D."/>
            <person name="Finy P."/>
            <person name="Geml J."/>
            <person name="Haridas S."/>
            <person name="Hughes K."/>
            <person name="Justo A."/>
            <person name="Karasinski D."/>
            <person name="Kautmanova I."/>
            <person name="Kiss B."/>
            <person name="Kocsube S."/>
            <person name="Kotiranta H."/>
            <person name="LaButti K.M."/>
            <person name="Lechner B.E."/>
            <person name="Liimatainen K."/>
            <person name="Lipzen A."/>
            <person name="Lukacs Z."/>
            <person name="Mihaltcheva S."/>
            <person name="Morgado L.N."/>
            <person name="Niskanen T."/>
            <person name="Noordeloos M.E."/>
            <person name="Ohm R.A."/>
            <person name="Ortiz-Santana B."/>
            <person name="Ovrebo C."/>
            <person name="Racz N."/>
            <person name="Riley R."/>
            <person name="Savchenko A."/>
            <person name="Shiryaev A."/>
            <person name="Soop K."/>
            <person name="Spirin V."/>
            <person name="Szebenyi C."/>
            <person name="Tomsovsky M."/>
            <person name="Tulloss R.E."/>
            <person name="Uehling J."/>
            <person name="Grigoriev I.V."/>
            <person name="Vagvolgyi C."/>
            <person name="Papp T."/>
            <person name="Martin F.M."/>
            <person name="Miettinen O."/>
            <person name="Hibbett D.S."/>
            <person name="Nagy L.G."/>
        </authorList>
    </citation>
    <scope>NUCLEOTIDE SEQUENCE [LARGE SCALE GENOMIC DNA]</scope>
    <source>
        <strain evidence="2 3">CBS 962.96</strain>
    </source>
</reference>
<dbReference type="AlphaFoldDB" id="A0A4S8L9A9"/>
<gene>
    <name evidence="2" type="ORF">K435DRAFT_686083</name>
</gene>
<dbReference type="Pfam" id="PF18803">
    <property type="entry name" value="CxC2"/>
    <property type="match status" value="1"/>
</dbReference>
<name>A0A4S8L9A9_DENBC</name>